<evidence type="ECO:0000256" key="3">
    <source>
        <dbReference type="ARBA" id="ARBA00022989"/>
    </source>
</evidence>
<gene>
    <name evidence="6" type="ORF">MU0083_001670</name>
</gene>
<evidence type="ECO:0000256" key="1">
    <source>
        <dbReference type="ARBA" id="ARBA00004127"/>
    </source>
</evidence>
<organism evidence="6 7">
    <name type="scientific">[Mycobacterium] kokjensenii</name>
    <dbReference type="NCBI Taxonomy" id="3064287"/>
    <lineage>
        <taxon>Bacteria</taxon>
        <taxon>Bacillati</taxon>
        <taxon>Actinomycetota</taxon>
        <taxon>Actinomycetes</taxon>
        <taxon>Mycobacteriales</taxon>
        <taxon>Mycobacteriaceae</taxon>
        <taxon>Mycolicibacter</taxon>
    </lineage>
</organism>
<feature type="transmembrane region" description="Helical" evidence="5">
    <location>
        <begin position="70"/>
        <end position="93"/>
    </location>
</feature>
<evidence type="ECO:0000313" key="6">
    <source>
        <dbReference type="EMBL" id="CAJ1497432.1"/>
    </source>
</evidence>
<evidence type="ECO:0000313" key="7">
    <source>
        <dbReference type="Proteomes" id="UP001190336"/>
    </source>
</evidence>
<proteinExistence type="predicted"/>
<keyword evidence="3 5" id="KW-1133">Transmembrane helix</keyword>
<dbReference type="EMBL" id="OY726394">
    <property type="protein sequence ID" value="CAJ1497432.1"/>
    <property type="molecule type" value="Genomic_DNA"/>
</dbReference>
<dbReference type="RefSeq" id="WP_308476652.1">
    <property type="nucleotide sequence ID" value="NZ_OY726394.1"/>
</dbReference>
<dbReference type="Pfam" id="PF04191">
    <property type="entry name" value="PEMT"/>
    <property type="match status" value="1"/>
</dbReference>
<keyword evidence="2 5" id="KW-0812">Transmembrane</keyword>
<dbReference type="Proteomes" id="UP001190336">
    <property type="component" value="Chromosome"/>
</dbReference>
<name>A0ABM9LDY5_9MYCO</name>
<dbReference type="GO" id="GO:0032259">
    <property type="term" value="P:methylation"/>
    <property type="evidence" value="ECO:0007669"/>
    <property type="project" value="UniProtKB-KW"/>
</dbReference>
<feature type="transmembrane region" description="Helical" evidence="5">
    <location>
        <begin position="40"/>
        <end position="64"/>
    </location>
</feature>
<reference evidence="6 7" key="1">
    <citation type="submission" date="2023-08" db="EMBL/GenBank/DDBJ databases">
        <authorList>
            <person name="Folkvardsen B D."/>
            <person name="Norman A."/>
        </authorList>
    </citation>
    <scope>NUCLEOTIDE SEQUENCE [LARGE SCALE GENOMIC DNA]</scope>
    <source>
        <strain evidence="6 7">Mu0083</strain>
    </source>
</reference>
<feature type="transmembrane region" description="Helical" evidence="5">
    <location>
        <begin position="267"/>
        <end position="285"/>
    </location>
</feature>
<accession>A0ABM9LDY5</accession>
<feature type="transmembrane region" description="Helical" evidence="5">
    <location>
        <begin position="6"/>
        <end position="28"/>
    </location>
</feature>
<evidence type="ECO:0000256" key="5">
    <source>
        <dbReference type="SAM" id="Phobius"/>
    </source>
</evidence>
<dbReference type="Gene3D" id="1.20.120.1630">
    <property type="match status" value="1"/>
</dbReference>
<evidence type="ECO:0000256" key="2">
    <source>
        <dbReference type="ARBA" id="ARBA00022692"/>
    </source>
</evidence>
<keyword evidence="6" id="KW-0808">Transferase</keyword>
<keyword evidence="6" id="KW-0489">Methyltransferase</keyword>
<evidence type="ECO:0000256" key="4">
    <source>
        <dbReference type="ARBA" id="ARBA00023136"/>
    </source>
</evidence>
<dbReference type="GO" id="GO:0008168">
    <property type="term" value="F:methyltransferase activity"/>
    <property type="evidence" value="ECO:0007669"/>
    <property type="project" value="UniProtKB-KW"/>
</dbReference>
<keyword evidence="4 5" id="KW-0472">Membrane</keyword>
<protein>
    <submittedName>
        <fullName evidence="6">Methyltransferase</fullName>
    </submittedName>
</protein>
<dbReference type="InterPro" id="IPR007318">
    <property type="entry name" value="Phopholipid_MeTrfase"/>
</dbReference>
<comment type="subcellular location">
    <subcellularLocation>
        <location evidence="1">Endomembrane system</location>
        <topology evidence="1">Multi-pass membrane protein</topology>
    </subcellularLocation>
</comment>
<feature type="transmembrane region" description="Helical" evidence="5">
    <location>
        <begin position="159"/>
        <end position="181"/>
    </location>
</feature>
<keyword evidence="7" id="KW-1185">Reference proteome</keyword>
<feature type="transmembrane region" description="Helical" evidence="5">
    <location>
        <begin position="127"/>
        <end position="147"/>
    </location>
</feature>
<sequence>MTTGFGIAVLRGGAVLAPAMLTAVLWLVTPSVRVRAAAVLAALWNVVGLLVVNAIAVRSGWWAFGTDGSMWSGVPADVVVGWALLWGAVPILLTPWVNPLVTGLVLVVGDVFAMAALEPLVVLQSRWWWGELSAVTTCLLPGLLLGWATATGRLLRVRAVLQVVIFGAVLLFVLPTIAFVYTGNSWAAVISGVGGPVDLVLIQVAAVLAVIALRAVADFVRSGGTPYPWDPPSRLVTGGPYAYVANPMQLCAVAMLVIAAAVSGRPALLLAAAIGAVFGSGLAGWHESQQLRERFGDGWLAYRRSVRNWWPRLQPYPGRSSARLYVGVNCDPCSAVGAWIARRRHPTLEICAAEDHREPLRRVRYEDADGLVCSGTRALGAALEHLSLGYAVLGWLIRAPGLAWLVQVLADAVGGGPREIARPDRSG</sequence>
<feature type="transmembrane region" description="Helical" evidence="5">
    <location>
        <begin position="241"/>
        <end position="261"/>
    </location>
</feature>
<feature type="transmembrane region" description="Helical" evidence="5">
    <location>
        <begin position="100"/>
        <end position="121"/>
    </location>
</feature>